<organism evidence="1 2">
    <name type="scientific">Halorutilus salinus</name>
    <dbReference type="NCBI Taxonomy" id="2487751"/>
    <lineage>
        <taxon>Archaea</taxon>
        <taxon>Methanobacteriati</taxon>
        <taxon>Methanobacteriota</taxon>
        <taxon>Stenosarchaea group</taxon>
        <taxon>Halobacteria</taxon>
        <taxon>Halorutilales</taxon>
        <taxon>Halorutilaceae</taxon>
        <taxon>Halorutilus</taxon>
    </lineage>
</organism>
<sequence length="276" mass="29289">MGGTYRAHGDELLTPAEDAQTALLLEAGTGKPGNVGPERDFDDTTFHEFLVGAVGARRGFDAAAEGASVGEVFLESVRGASAHDGGNTQFGALLLLAPLVVAAGRGSVEDAPAVAEGTTPEDAGRFYEAFDHVDVHVGDTGYEYDVRDPEAREKVVEDGVTLYEVMEESASRDGIADEWTDGFARTFHAGSRLVGRPGGTREAVRATYVDLLGEEPDSLVAERCGSEKAREVTRLARELPPDELDERLGDEGINPGTTADIVAGAVFVALRRGWRI</sequence>
<name>A0A9Q4GIM4_9EURY</name>
<gene>
    <name evidence="1" type="ORF">EGH25_11770</name>
</gene>
<reference evidence="1" key="1">
    <citation type="submission" date="2022-09" db="EMBL/GenBank/DDBJ databases">
        <title>Haloadaptaus new haloarchaeum isolated from saline soil.</title>
        <authorList>
            <person name="Duran-Viseras A."/>
            <person name="Sanchez-Porro C."/>
            <person name="Ventosa A."/>
        </authorList>
    </citation>
    <scope>NUCLEOTIDE SEQUENCE</scope>
    <source>
        <strain evidence="1">F3-133</strain>
    </source>
</reference>
<dbReference type="Proteomes" id="UP001149411">
    <property type="component" value="Unassembled WGS sequence"/>
</dbReference>
<dbReference type="Gene3D" id="1.10.4200.10">
    <property type="entry name" value="Triphosphoribosyl-dephospho-CoA protein"/>
    <property type="match status" value="1"/>
</dbReference>
<evidence type="ECO:0000313" key="2">
    <source>
        <dbReference type="Proteomes" id="UP001149411"/>
    </source>
</evidence>
<dbReference type="GO" id="GO:0005524">
    <property type="term" value="F:ATP binding"/>
    <property type="evidence" value="ECO:0007669"/>
    <property type="project" value="InterPro"/>
</dbReference>
<comment type="caution">
    <text evidence="1">The sequence shown here is derived from an EMBL/GenBank/DDBJ whole genome shotgun (WGS) entry which is preliminary data.</text>
</comment>
<dbReference type="EMBL" id="RKLV01000017">
    <property type="protein sequence ID" value="MCX2820025.1"/>
    <property type="molecule type" value="Genomic_DNA"/>
</dbReference>
<keyword evidence="2" id="KW-1185">Reference proteome</keyword>
<accession>A0A9Q4GIM4</accession>
<dbReference type="GO" id="GO:0046917">
    <property type="term" value="F:triphosphoribosyl-dephospho-CoA synthase activity"/>
    <property type="evidence" value="ECO:0007669"/>
    <property type="project" value="InterPro"/>
</dbReference>
<dbReference type="RefSeq" id="WP_266088835.1">
    <property type="nucleotide sequence ID" value="NZ_RKLV01000017.1"/>
</dbReference>
<dbReference type="Pfam" id="PF01874">
    <property type="entry name" value="CitG"/>
    <property type="match status" value="1"/>
</dbReference>
<dbReference type="AlphaFoldDB" id="A0A9Q4GIM4"/>
<evidence type="ECO:0000313" key="1">
    <source>
        <dbReference type="EMBL" id="MCX2820025.1"/>
    </source>
</evidence>
<dbReference type="InterPro" id="IPR002736">
    <property type="entry name" value="CitG"/>
</dbReference>
<proteinExistence type="predicted"/>
<dbReference type="PANTHER" id="PTHR42280:SF1">
    <property type="entry name" value="CITG FAMILY PROTEIN"/>
    <property type="match status" value="1"/>
</dbReference>
<dbReference type="PANTHER" id="PTHR42280">
    <property type="entry name" value="CITG FAMILY PROTEIN"/>
    <property type="match status" value="1"/>
</dbReference>
<protein>
    <submittedName>
        <fullName evidence="1">Triphosphoribosyl-dephospho-CoA synthase</fullName>
    </submittedName>
</protein>